<keyword evidence="5" id="KW-0862">Zinc</keyword>
<keyword evidence="2" id="KW-0645">Protease</keyword>
<comment type="cofactor">
    <cofactor evidence="1">
        <name>Zn(2+)</name>
        <dbReference type="ChEBI" id="CHEBI:29105"/>
    </cofactor>
</comment>
<reference evidence="8 9" key="1">
    <citation type="submission" date="2023-04" db="EMBL/GenBank/DDBJ databases">
        <title>Draft genome sequence of acteroides sedimenti strain YN3PY1.</title>
        <authorList>
            <person name="Yoshida N."/>
        </authorList>
    </citation>
    <scope>NUCLEOTIDE SEQUENCE [LARGE SCALE GENOMIC DNA]</scope>
    <source>
        <strain evidence="8 9">YN3PY1</strain>
    </source>
</reference>
<evidence type="ECO:0000256" key="5">
    <source>
        <dbReference type="ARBA" id="ARBA00022833"/>
    </source>
</evidence>
<sequence length="480" mass="54759">MKSFPFNICGTLKEDYEGYKAGTPIRLCNFAKLARWQEQEDYCVGIAINDKLISVPFSQFRKLNLEPVDNQSFWECKALQNEVYEMLADKGYQYDLRQELNDEASDYIRKLNNSRLLFEDSYIEDYVSSVFASVIYQKFNTKKSENLRVYILKSPTPDSYMQPDGTLIVTTGLLSILDSEEELMAVMASEVAHHVLDHSLINVNKEISRAKAAAFWGSVAAGVLEAGEEYLMRKNEYYVPGTATVAVALVSAAIVDKMAKRMGMTYSRSQEQAADRCAMEFLAMKKLDPTALPSALNKIKRYFIDHKDYYTLSKYGTYAEFDKRIKRLGEWNKFDSHSFQKAVSGVNTFNAIIEMDGKRYADAAALVQKNIDQKVATEDDYILLAKAYMGMYNTDEKNMESLAFIQQAKSMTEVPNLNADKQEILILMRLKKQAKAADALQNYIGHLADFQSQANNTDDLNWVSNELKWAKELLQRVQIM</sequence>
<evidence type="ECO:0000256" key="4">
    <source>
        <dbReference type="ARBA" id="ARBA00022801"/>
    </source>
</evidence>
<dbReference type="Pfam" id="PF01435">
    <property type="entry name" value="Peptidase_M48"/>
    <property type="match status" value="1"/>
</dbReference>
<dbReference type="Proteomes" id="UP001496674">
    <property type="component" value="Chromosome"/>
</dbReference>
<evidence type="ECO:0000259" key="7">
    <source>
        <dbReference type="Pfam" id="PF01435"/>
    </source>
</evidence>
<dbReference type="PANTHER" id="PTHR22726">
    <property type="entry name" value="METALLOENDOPEPTIDASE OMA1"/>
    <property type="match status" value="1"/>
</dbReference>
<dbReference type="EMBL" id="AP028055">
    <property type="protein sequence ID" value="BEG99623.1"/>
    <property type="molecule type" value="Genomic_DNA"/>
</dbReference>
<name>A0ABN6ZAG9_9BACE</name>
<dbReference type="InterPro" id="IPR001915">
    <property type="entry name" value="Peptidase_M48"/>
</dbReference>
<gene>
    <name evidence="8" type="ORF">BSYN_18880</name>
</gene>
<feature type="domain" description="Peptidase M48" evidence="7">
    <location>
        <begin position="126"/>
        <end position="296"/>
    </location>
</feature>
<protein>
    <submittedName>
        <fullName evidence="8">Peptidase M48</fullName>
    </submittedName>
</protein>
<dbReference type="PANTHER" id="PTHR22726:SF1">
    <property type="entry name" value="METALLOENDOPEPTIDASE OMA1, MITOCHONDRIAL"/>
    <property type="match status" value="1"/>
</dbReference>
<keyword evidence="3" id="KW-0479">Metal-binding</keyword>
<keyword evidence="4" id="KW-0378">Hydrolase</keyword>
<evidence type="ECO:0000256" key="6">
    <source>
        <dbReference type="ARBA" id="ARBA00023049"/>
    </source>
</evidence>
<organism evidence="8 9">
    <name type="scientific">Bacteroides sedimenti</name>
    <dbReference type="NCBI Taxonomy" id="2136147"/>
    <lineage>
        <taxon>Bacteria</taxon>
        <taxon>Pseudomonadati</taxon>
        <taxon>Bacteroidota</taxon>
        <taxon>Bacteroidia</taxon>
        <taxon>Bacteroidales</taxon>
        <taxon>Bacteroidaceae</taxon>
        <taxon>Bacteroides</taxon>
    </lineage>
</organism>
<accession>A0ABN6ZAG9</accession>
<evidence type="ECO:0000256" key="3">
    <source>
        <dbReference type="ARBA" id="ARBA00022723"/>
    </source>
</evidence>
<keyword evidence="9" id="KW-1185">Reference proteome</keyword>
<proteinExistence type="predicted"/>
<evidence type="ECO:0000256" key="2">
    <source>
        <dbReference type="ARBA" id="ARBA00022670"/>
    </source>
</evidence>
<evidence type="ECO:0000313" key="9">
    <source>
        <dbReference type="Proteomes" id="UP001496674"/>
    </source>
</evidence>
<dbReference type="Gene3D" id="3.30.2010.10">
    <property type="entry name" value="Metalloproteases ('zincins'), catalytic domain"/>
    <property type="match status" value="1"/>
</dbReference>
<evidence type="ECO:0000313" key="8">
    <source>
        <dbReference type="EMBL" id="BEG99623.1"/>
    </source>
</evidence>
<evidence type="ECO:0000256" key="1">
    <source>
        <dbReference type="ARBA" id="ARBA00001947"/>
    </source>
</evidence>
<dbReference type="InterPro" id="IPR051156">
    <property type="entry name" value="Mito/Outer_Membr_Metalloprot"/>
</dbReference>
<keyword evidence="6" id="KW-0482">Metalloprotease</keyword>